<dbReference type="Proteomes" id="UP000644756">
    <property type="component" value="Unassembled WGS sequence"/>
</dbReference>
<evidence type="ECO:0000313" key="1">
    <source>
        <dbReference type="EMBL" id="GGG17744.1"/>
    </source>
</evidence>
<reference evidence="1" key="1">
    <citation type="journal article" date="2014" name="Int. J. Syst. Evol. Microbiol.">
        <title>Complete genome sequence of Corynebacterium casei LMG S-19264T (=DSM 44701T), isolated from a smear-ripened cheese.</title>
        <authorList>
            <consortium name="US DOE Joint Genome Institute (JGI-PGF)"/>
            <person name="Walter F."/>
            <person name="Albersmeier A."/>
            <person name="Kalinowski J."/>
            <person name="Ruckert C."/>
        </authorList>
    </citation>
    <scope>NUCLEOTIDE SEQUENCE</scope>
    <source>
        <strain evidence="1">CGMCC 1.12987</strain>
    </source>
</reference>
<organism evidence="1 2">
    <name type="scientific">Paenibacillus abyssi</name>
    <dbReference type="NCBI Taxonomy" id="1340531"/>
    <lineage>
        <taxon>Bacteria</taxon>
        <taxon>Bacillati</taxon>
        <taxon>Bacillota</taxon>
        <taxon>Bacilli</taxon>
        <taxon>Bacillales</taxon>
        <taxon>Paenibacillaceae</taxon>
        <taxon>Paenibacillus</taxon>
    </lineage>
</organism>
<proteinExistence type="predicted"/>
<accession>A0A917G1Y6</accession>
<keyword evidence="2" id="KW-1185">Reference proteome</keyword>
<dbReference type="EMBL" id="BMGR01000014">
    <property type="protein sequence ID" value="GGG17744.1"/>
    <property type="molecule type" value="Genomic_DNA"/>
</dbReference>
<name>A0A917G1Y6_9BACL</name>
<dbReference type="AlphaFoldDB" id="A0A917G1Y6"/>
<sequence>MTQFIMSVTHQMYYREQDRLYRIYEGAHWVEITQEQLTKDLLICKETGEKYMIVYDYVIMNKRDHWDAAPQKIDRNELDFWHLYGLLNESDYLHFINLIAS</sequence>
<gene>
    <name evidence="1" type="ORF">GCM10010916_38220</name>
</gene>
<reference evidence="1" key="2">
    <citation type="submission" date="2020-09" db="EMBL/GenBank/DDBJ databases">
        <authorList>
            <person name="Sun Q."/>
            <person name="Zhou Y."/>
        </authorList>
    </citation>
    <scope>NUCLEOTIDE SEQUENCE</scope>
    <source>
        <strain evidence="1">CGMCC 1.12987</strain>
    </source>
</reference>
<comment type="caution">
    <text evidence="1">The sequence shown here is derived from an EMBL/GenBank/DDBJ whole genome shotgun (WGS) entry which is preliminary data.</text>
</comment>
<evidence type="ECO:0000313" key="2">
    <source>
        <dbReference type="Proteomes" id="UP000644756"/>
    </source>
</evidence>
<protein>
    <submittedName>
        <fullName evidence="1">Uncharacterized protein</fullName>
    </submittedName>
</protein>
<dbReference type="RefSeq" id="WP_229725473.1">
    <property type="nucleotide sequence ID" value="NZ_BMGR01000014.1"/>
</dbReference>